<reference evidence="6" key="1">
    <citation type="submission" date="2022-08" db="UniProtKB">
        <authorList>
            <consortium name="EnsemblMetazoa"/>
        </authorList>
    </citation>
    <scope>IDENTIFICATION</scope>
    <source>
        <strain evidence="6">EBRO</strain>
    </source>
</reference>
<dbReference type="AlphaFoldDB" id="A0A182ITG1"/>
<accession>A0A182ITG1</accession>
<evidence type="ECO:0000313" key="6">
    <source>
        <dbReference type="EnsemblMetazoa" id="AATE005138-PA.1"/>
    </source>
</evidence>
<evidence type="ECO:0000256" key="1">
    <source>
        <dbReference type="ARBA" id="ARBA00004613"/>
    </source>
</evidence>
<dbReference type="EnsemblMetazoa" id="AATE005138-RA">
    <property type="protein sequence ID" value="AATE005138-PA.1"/>
    <property type="gene ID" value="AATE005138"/>
</dbReference>
<proteinExistence type="inferred from homology"/>
<sequence>MSLSKAFLTSFLAWCVIAMVQVTEAAKTVEECERQIPASLKGRLCEVRQYKIIDGPDMDKHMDCVMKALKIVDKEGRGDYHKLYTPMNSIERDRKHDLNLETCIGKTFKLPNVGGRANAFYKCMLNSNSADSFKKAFDLIELIRAGKLSKFAKYSDEVPKMMKKIDAKICK</sequence>
<protein>
    <recommendedName>
        <fullName evidence="7">Short form D7 salivary protein</fullName>
    </recommendedName>
</protein>
<dbReference type="GO" id="GO:0005549">
    <property type="term" value="F:odorant binding"/>
    <property type="evidence" value="ECO:0007669"/>
    <property type="project" value="InterPro"/>
</dbReference>
<dbReference type="Gene3D" id="1.10.238.20">
    <property type="entry name" value="Pheromone/general odorant binding protein domain"/>
    <property type="match status" value="1"/>
</dbReference>
<keyword evidence="4" id="KW-0732">Signal</keyword>
<comment type="similarity">
    <text evidence="2">Belongs to the PBP/GOBP family.</text>
</comment>
<comment type="subcellular location">
    <subcellularLocation>
        <location evidence="1">Secreted</location>
    </subcellularLocation>
</comment>
<evidence type="ECO:0008006" key="7">
    <source>
        <dbReference type="Google" id="ProtNLM"/>
    </source>
</evidence>
<dbReference type="SUPFAM" id="SSF47565">
    <property type="entry name" value="Insect pheromone/odorant-binding proteins"/>
    <property type="match status" value="1"/>
</dbReference>
<evidence type="ECO:0000256" key="3">
    <source>
        <dbReference type="ARBA" id="ARBA00022525"/>
    </source>
</evidence>
<dbReference type="PANTHER" id="PTHR11857:SF43">
    <property type="entry name" value="GEO07291P1-RELATED"/>
    <property type="match status" value="1"/>
</dbReference>
<dbReference type="GO" id="GO:0007608">
    <property type="term" value="P:sensory perception of smell"/>
    <property type="evidence" value="ECO:0007669"/>
    <property type="project" value="TreeGrafter"/>
</dbReference>
<dbReference type="GO" id="GO:0005615">
    <property type="term" value="C:extracellular space"/>
    <property type="evidence" value="ECO:0007669"/>
    <property type="project" value="TreeGrafter"/>
</dbReference>
<evidence type="ECO:0000256" key="2">
    <source>
        <dbReference type="ARBA" id="ARBA00008098"/>
    </source>
</evidence>
<name>A0A182ITG1_ANOAO</name>
<evidence type="ECO:0000256" key="4">
    <source>
        <dbReference type="ARBA" id="ARBA00022729"/>
    </source>
</evidence>
<evidence type="ECO:0000256" key="5">
    <source>
        <dbReference type="ARBA" id="ARBA00023157"/>
    </source>
</evidence>
<dbReference type="SMART" id="SM00708">
    <property type="entry name" value="PhBP"/>
    <property type="match status" value="1"/>
</dbReference>
<dbReference type="InterPro" id="IPR036728">
    <property type="entry name" value="PBP_GOBP_sf"/>
</dbReference>
<keyword evidence="5" id="KW-1015">Disulfide bond</keyword>
<dbReference type="VEuPathDB" id="VectorBase:AATE005138"/>
<keyword evidence="3" id="KW-0964">Secreted</keyword>
<dbReference type="Pfam" id="PF01395">
    <property type="entry name" value="PBP_GOBP"/>
    <property type="match status" value="1"/>
</dbReference>
<dbReference type="InterPro" id="IPR006170">
    <property type="entry name" value="PBP/GOBP"/>
</dbReference>
<organism evidence="6">
    <name type="scientific">Anopheles atroparvus</name>
    <name type="common">European mosquito</name>
    <dbReference type="NCBI Taxonomy" id="41427"/>
    <lineage>
        <taxon>Eukaryota</taxon>
        <taxon>Metazoa</taxon>
        <taxon>Ecdysozoa</taxon>
        <taxon>Arthropoda</taxon>
        <taxon>Hexapoda</taxon>
        <taxon>Insecta</taxon>
        <taxon>Pterygota</taxon>
        <taxon>Neoptera</taxon>
        <taxon>Endopterygota</taxon>
        <taxon>Diptera</taxon>
        <taxon>Nematocera</taxon>
        <taxon>Culicoidea</taxon>
        <taxon>Culicidae</taxon>
        <taxon>Anophelinae</taxon>
        <taxon>Anopheles</taxon>
    </lineage>
</organism>
<dbReference type="FunFam" id="1.10.238.20:FF:000008">
    <property type="entry name" value="D7-related 4 protein"/>
    <property type="match status" value="1"/>
</dbReference>
<dbReference type="PANTHER" id="PTHR11857">
    <property type="entry name" value="ODORANT BINDING PROTEIN-RELATED"/>
    <property type="match status" value="1"/>
</dbReference>